<accession>A0AA86U5Q4</accession>
<evidence type="ECO:0000313" key="1">
    <source>
        <dbReference type="EMBL" id="CAI9943750.1"/>
    </source>
</evidence>
<gene>
    <name evidence="1" type="ORF">HINF_LOCUS31395</name>
    <name evidence="2" type="ORF">HINF_LOCUS41612</name>
</gene>
<evidence type="ECO:0000313" key="2">
    <source>
        <dbReference type="EMBL" id="CAL6046201.1"/>
    </source>
</evidence>
<comment type="caution">
    <text evidence="1">The sequence shown here is derived from an EMBL/GenBank/DDBJ whole genome shotgun (WGS) entry which is preliminary data.</text>
</comment>
<dbReference type="AlphaFoldDB" id="A0AA86U5Q4"/>
<evidence type="ECO:0000313" key="3">
    <source>
        <dbReference type="Proteomes" id="UP001642409"/>
    </source>
</evidence>
<proteinExistence type="predicted"/>
<dbReference type="Proteomes" id="UP001642409">
    <property type="component" value="Unassembled WGS sequence"/>
</dbReference>
<dbReference type="EMBL" id="CAXDID020000167">
    <property type="protein sequence ID" value="CAL6046201.1"/>
    <property type="molecule type" value="Genomic_DNA"/>
</dbReference>
<sequence length="207" mass="23688">MQKEYQVHSSWCGECNLSIFCRIILISYLIPQSGVARRAEGDWRGHMSIALGHAPATLFVFQVISRPSHSGVLNTSSNLRPARSLHLVESDERDEVVIGLLEFTCRGLSVFRRRLGRVRVRFLFVSLVGRRGFLVFERAWLDLLFLAFSGWIARFSEQVVVVAPDLAVRAVHLRRDLSEVRVVLLEQVLELLQVFFCPDLAVFHLER</sequence>
<name>A0AA86U5Q4_9EUKA</name>
<reference evidence="2 3" key="2">
    <citation type="submission" date="2024-07" db="EMBL/GenBank/DDBJ databases">
        <authorList>
            <person name="Akdeniz Z."/>
        </authorList>
    </citation>
    <scope>NUCLEOTIDE SEQUENCE [LARGE SCALE GENOMIC DNA]</scope>
</reference>
<keyword evidence="3" id="KW-1185">Reference proteome</keyword>
<dbReference type="EMBL" id="CATOUU010000718">
    <property type="protein sequence ID" value="CAI9943750.1"/>
    <property type="molecule type" value="Genomic_DNA"/>
</dbReference>
<organism evidence="1">
    <name type="scientific">Hexamita inflata</name>
    <dbReference type="NCBI Taxonomy" id="28002"/>
    <lineage>
        <taxon>Eukaryota</taxon>
        <taxon>Metamonada</taxon>
        <taxon>Diplomonadida</taxon>
        <taxon>Hexamitidae</taxon>
        <taxon>Hexamitinae</taxon>
        <taxon>Hexamita</taxon>
    </lineage>
</organism>
<protein>
    <submittedName>
        <fullName evidence="2">Hypothetical_protein</fullName>
    </submittedName>
</protein>
<reference evidence="1" key="1">
    <citation type="submission" date="2023-06" db="EMBL/GenBank/DDBJ databases">
        <authorList>
            <person name="Kurt Z."/>
        </authorList>
    </citation>
    <scope>NUCLEOTIDE SEQUENCE</scope>
</reference>